<feature type="non-terminal residue" evidence="1">
    <location>
        <position position="1"/>
    </location>
</feature>
<accession>A0ACA9QLP9</accession>
<dbReference type="Proteomes" id="UP000789920">
    <property type="component" value="Unassembled WGS sequence"/>
</dbReference>
<keyword evidence="2" id="KW-1185">Reference proteome</keyword>
<sequence>EGYTNLALHDSDQGATSIATTANSHEDEHLSSPSLSESSVVSEFLISNINTDSEIQKSLNNDVEHNLEEDDVKHEQVYHIENKILKTSQIISPIPQITEKQVIITQENPHIQKSKVQEQSEQIAKLTSLGSANESLTNVKDQLESKVQEQSQQIAKLTSLESVMVRQFELAERMEETMRRLEAKVNYQKEELDGLLAGRMEDTIRRLENKLNEQSKEVEGLKSVVGVFQKTHPQQILIAAEPTFDTQLAQLSVTSSLEERTLAQTSSPSKMTASITMTEQQTYTKDTLVSTLVVKPLVNTITVSASIATSVLYAVYVRPVVGLVKV</sequence>
<evidence type="ECO:0000313" key="1">
    <source>
        <dbReference type="EMBL" id="CAG8753530.1"/>
    </source>
</evidence>
<comment type="caution">
    <text evidence="1">The sequence shown here is derived from an EMBL/GenBank/DDBJ whole genome shotgun (WGS) entry which is preliminary data.</text>
</comment>
<feature type="non-terminal residue" evidence="1">
    <location>
        <position position="326"/>
    </location>
</feature>
<proteinExistence type="predicted"/>
<protein>
    <submittedName>
        <fullName evidence="1">3982_t:CDS:1</fullName>
    </submittedName>
</protein>
<dbReference type="EMBL" id="CAJVQC010033267">
    <property type="protein sequence ID" value="CAG8753530.1"/>
    <property type="molecule type" value="Genomic_DNA"/>
</dbReference>
<reference evidence="1" key="1">
    <citation type="submission" date="2021-06" db="EMBL/GenBank/DDBJ databases">
        <authorList>
            <person name="Kallberg Y."/>
            <person name="Tangrot J."/>
            <person name="Rosling A."/>
        </authorList>
    </citation>
    <scope>NUCLEOTIDE SEQUENCE</scope>
    <source>
        <strain evidence="1">MA461A</strain>
    </source>
</reference>
<gene>
    <name evidence="1" type="ORF">RPERSI_LOCUS14444</name>
</gene>
<name>A0ACA9QLP9_9GLOM</name>
<evidence type="ECO:0000313" key="2">
    <source>
        <dbReference type="Proteomes" id="UP000789920"/>
    </source>
</evidence>
<organism evidence="1 2">
    <name type="scientific">Racocetra persica</name>
    <dbReference type="NCBI Taxonomy" id="160502"/>
    <lineage>
        <taxon>Eukaryota</taxon>
        <taxon>Fungi</taxon>
        <taxon>Fungi incertae sedis</taxon>
        <taxon>Mucoromycota</taxon>
        <taxon>Glomeromycotina</taxon>
        <taxon>Glomeromycetes</taxon>
        <taxon>Diversisporales</taxon>
        <taxon>Gigasporaceae</taxon>
        <taxon>Racocetra</taxon>
    </lineage>
</organism>